<keyword evidence="2" id="KW-0238">DNA-binding</keyword>
<organism evidence="5 6">
    <name type="scientific">Bryocella elongata</name>
    <dbReference type="NCBI Taxonomy" id="863522"/>
    <lineage>
        <taxon>Bacteria</taxon>
        <taxon>Pseudomonadati</taxon>
        <taxon>Acidobacteriota</taxon>
        <taxon>Terriglobia</taxon>
        <taxon>Terriglobales</taxon>
        <taxon>Acidobacteriaceae</taxon>
        <taxon>Bryocella</taxon>
    </lineage>
</organism>
<dbReference type="SMART" id="SM00530">
    <property type="entry name" value="HTH_XRE"/>
    <property type="match status" value="1"/>
</dbReference>
<keyword evidence="3" id="KW-0804">Transcription</keyword>
<gene>
    <name evidence="5" type="ORF">SAMN05421819_2480</name>
</gene>
<name>A0A1H5Z610_9BACT</name>
<dbReference type="RefSeq" id="WP_103933385.1">
    <property type="nucleotide sequence ID" value="NZ_FNVA01000004.1"/>
</dbReference>
<dbReference type="AlphaFoldDB" id="A0A1H5Z610"/>
<keyword evidence="1" id="KW-0805">Transcription regulation</keyword>
<evidence type="ECO:0000256" key="1">
    <source>
        <dbReference type="ARBA" id="ARBA00023015"/>
    </source>
</evidence>
<dbReference type="EMBL" id="FNVA01000004">
    <property type="protein sequence ID" value="SEG31791.1"/>
    <property type="molecule type" value="Genomic_DNA"/>
</dbReference>
<accession>A0A1H5Z610</accession>
<dbReference type="Proteomes" id="UP000236728">
    <property type="component" value="Unassembled WGS sequence"/>
</dbReference>
<proteinExistence type="predicted"/>
<evidence type="ECO:0000313" key="6">
    <source>
        <dbReference type="Proteomes" id="UP000236728"/>
    </source>
</evidence>
<dbReference type="InterPro" id="IPR001387">
    <property type="entry name" value="Cro/C1-type_HTH"/>
</dbReference>
<dbReference type="Gene3D" id="1.10.260.40">
    <property type="entry name" value="lambda repressor-like DNA-binding domains"/>
    <property type="match status" value="1"/>
</dbReference>
<dbReference type="CDD" id="cd00093">
    <property type="entry name" value="HTH_XRE"/>
    <property type="match status" value="1"/>
</dbReference>
<dbReference type="PANTHER" id="PTHR36511:SF4">
    <property type="entry name" value="ANTITOXIN MQSA"/>
    <property type="match status" value="1"/>
</dbReference>
<dbReference type="InterPro" id="IPR010982">
    <property type="entry name" value="Lambda_DNA-bd_dom_sf"/>
</dbReference>
<dbReference type="PANTHER" id="PTHR36511">
    <property type="entry name" value="MERR FAMILY BACTERIAL REGULATORY PROTEIN"/>
    <property type="match status" value="1"/>
</dbReference>
<reference evidence="5 6" key="1">
    <citation type="submission" date="2016-10" db="EMBL/GenBank/DDBJ databases">
        <authorList>
            <person name="de Groot N.N."/>
        </authorList>
    </citation>
    <scope>NUCLEOTIDE SEQUENCE [LARGE SCALE GENOMIC DNA]</scope>
    <source>
        <strain evidence="5 6">DSM 22489</strain>
    </source>
</reference>
<dbReference type="InterPro" id="IPR052359">
    <property type="entry name" value="HTH-type_reg/antitoxin"/>
</dbReference>
<dbReference type="GO" id="GO:0003677">
    <property type="term" value="F:DNA binding"/>
    <property type="evidence" value="ECO:0007669"/>
    <property type="project" value="UniProtKB-KW"/>
</dbReference>
<evidence type="ECO:0000256" key="3">
    <source>
        <dbReference type="ARBA" id="ARBA00023163"/>
    </source>
</evidence>
<keyword evidence="6" id="KW-1185">Reference proteome</keyword>
<sequence>MSQMFEDMMQGLDEVQSFLEGKRDGYRVHVPAAVNVKEIRGQLQMTQAKFAEAFGFSLDAIKHWEGGRRQPEVSARAYLTVIAKEPEAVMRALGREKAAKKKRAAA</sequence>
<evidence type="ECO:0000313" key="5">
    <source>
        <dbReference type="EMBL" id="SEG31791.1"/>
    </source>
</evidence>
<feature type="domain" description="HTH cro/C1-type" evidence="4">
    <location>
        <begin position="36"/>
        <end position="71"/>
    </location>
</feature>
<dbReference type="SUPFAM" id="SSF47413">
    <property type="entry name" value="lambda repressor-like DNA-binding domains"/>
    <property type="match status" value="1"/>
</dbReference>
<evidence type="ECO:0000259" key="4">
    <source>
        <dbReference type="PROSITE" id="PS50943"/>
    </source>
</evidence>
<dbReference type="PROSITE" id="PS50943">
    <property type="entry name" value="HTH_CROC1"/>
    <property type="match status" value="1"/>
</dbReference>
<protein>
    <submittedName>
        <fullName evidence="5">Putative transcriptional regulator</fullName>
    </submittedName>
</protein>
<dbReference type="OrthoDB" id="9799384at2"/>
<evidence type="ECO:0000256" key="2">
    <source>
        <dbReference type="ARBA" id="ARBA00023125"/>
    </source>
</evidence>